<evidence type="ECO:0000259" key="4">
    <source>
        <dbReference type="Pfam" id="PF01420"/>
    </source>
</evidence>
<dbReference type="eggNOG" id="arCOG02626">
    <property type="taxonomic scope" value="Archaea"/>
</dbReference>
<dbReference type="Proteomes" id="UP000006565">
    <property type="component" value="Chromosome"/>
</dbReference>
<dbReference type="Pfam" id="PF01420">
    <property type="entry name" value="Methylase_S"/>
    <property type="match status" value="1"/>
</dbReference>
<evidence type="ECO:0000256" key="1">
    <source>
        <dbReference type="ARBA" id="ARBA00010923"/>
    </source>
</evidence>
<dbReference type="InterPro" id="IPR000055">
    <property type="entry name" value="Restrct_endonuc_typeI_TRD"/>
</dbReference>
<dbReference type="GO" id="GO:0009307">
    <property type="term" value="P:DNA restriction-modification system"/>
    <property type="evidence" value="ECO:0007669"/>
    <property type="project" value="UniProtKB-KW"/>
</dbReference>
<dbReference type="REBASE" id="27866">
    <property type="entry name" value="S.Mpe11571ORF1674P"/>
</dbReference>
<reference evidence="5 6" key="1">
    <citation type="journal article" date="2010" name="Stand. Genomic Sci.">
        <title>Complete genome sequence of Methanoplanus petrolearius type strain (SEBR 4847).</title>
        <authorList>
            <person name="Brambilla E."/>
            <person name="Djao O.D."/>
            <person name="Daligault H."/>
            <person name="Lapidus A."/>
            <person name="Lucas S."/>
            <person name="Hammon N."/>
            <person name="Nolan M."/>
            <person name="Tice H."/>
            <person name="Cheng J.F."/>
            <person name="Han C."/>
            <person name="Tapia R."/>
            <person name="Goodwin L."/>
            <person name="Pitluck S."/>
            <person name="Liolios K."/>
            <person name="Ivanova N."/>
            <person name="Mavromatis K."/>
            <person name="Mikhailova N."/>
            <person name="Pati A."/>
            <person name="Chen A."/>
            <person name="Palaniappan K."/>
            <person name="Land M."/>
            <person name="Hauser L."/>
            <person name="Chang Y.J."/>
            <person name="Jeffries C.D."/>
            <person name="Rohde M."/>
            <person name="Spring S."/>
            <person name="Sikorski J."/>
            <person name="Goker M."/>
            <person name="Woyke T."/>
            <person name="Bristow J."/>
            <person name="Eisen J.A."/>
            <person name="Markowitz V."/>
            <person name="Hugenholtz P."/>
            <person name="Kyrpides N.C."/>
            <person name="Klenk H.P."/>
        </authorList>
    </citation>
    <scope>NUCLEOTIDE SEQUENCE [LARGE SCALE GENOMIC DNA]</scope>
    <source>
        <strain evidence="6">DSM 11571 / OCM 486 / SEBR 4847</strain>
    </source>
</reference>
<dbReference type="InterPro" id="IPR052021">
    <property type="entry name" value="Type-I_RS_S_subunit"/>
</dbReference>
<evidence type="ECO:0000256" key="3">
    <source>
        <dbReference type="ARBA" id="ARBA00023125"/>
    </source>
</evidence>
<comment type="similarity">
    <text evidence="1">Belongs to the type-I restriction system S methylase family.</text>
</comment>
<dbReference type="HOGENOM" id="CLU_021095_2_1_2"/>
<dbReference type="Gene3D" id="3.90.220.20">
    <property type="entry name" value="DNA methylase specificity domains"/>
    <property type="match status" value="2"/>
</dbReference>
<sequence>MSLNKNNWEEVVLSDVLLPKGYIRGPFGSALRRNELLASGIPVYEQQHAISESRDFRFFISEEKFQSMRRFAIKTDDLIISCSGTLGKVSIIQKNDPSGIISQALLLLRVDKKKILPKYLKYFFNTKEGYNAIVSRSSGSVQVNISKRADIEQIPIRLPPLIIQTKIVDIISALDNKIELNTRMNKVLEDIAHALFHRWFVEFEFPDAEGKPYKSSGGKMVGSEMGSVPEGWESLSFKDFLKIRNEKSNDPAIPEYSVTNLGIYPRDEKYKKKLSSSSSKNKIIHKFDLVFGMSREILNWGVMKDEIGGVSSAYNVFIIDKEVNPLFLESFMKSYLPYFKDIIKPSAREGQGIDKAALFSKNIYLPPKDILDQYYDMENTILSVVRNFEKENENLIEIRDTLLPKLMSGEIEV</sequence>
<dbReference type="InterPro" id="IPR044946">
    <property type="entry name" value="Restrct_endonuc_typeI_TRD_sf"/>
</dbReference>
<evidence type="ECO:0000313" key="6">
    <source>
        <dbReference type="Proteomes" id="UP000006565"/>
    </source>
</evidence>
<dbReference type="STRING" id="679926.Mpet_1675"/>
<dbReference type="AlphaFoldDB" id="E1RHC4"/>
<dbReference type="PANTHER" id="PTHR30408:SF13">
    <property type="entry name" value="TYPE I RESTRICTION ENZYME HINDI SPECIFICITY SUBUNIT"/>
    <property type="match status" value="1"/>
</dbReference>
<dbReference type="KEGG" id="mpi:Mpet_1675"/>
<feature type="domain" description="Type I restriction modification DNA specificity" evidence="4">
    <location>
        <begin position="52"/>
        <end position="189"/>
    </location>
</feature>
<keyword evidence="2" id="KW-0680">Restriction system</keyword>
<dbReference type="EMBL" id="CP002117">
    <property type="protein sequence ID" value="ADN36428.1"/>
    <property type="molecule type" value="Genomic_DNA"/>
</dbReference>
<name>E1RHC4_METP4</name>
<evidence type="ECO:0000256" key="2">
    <source>
        <dbReference type="ARBA" id="ARBA00022747"/>
    </source>
</evidence>
<dbReference type="PANTHER" id="PTHR30408">
    <property type="entry name" value="TYPE-1 RESTRICTION ENZYME ECOKI SPECIFICITY PROTEIN"/>
    <property type="match status" value="1"/>
</dbReference>
<proteinExistence type="inferred from homology"/>
<evidence type="ECO:0000313" key="5">
    <source>
        <dbReference type="EMBL" id="ADN36428.1"/>
    </source>
</evidence>
<accession>E1RHC4</accession>
<dbReference type="SUPFAM" id="SSF116734">
    <property type="entry name" value="DNA methylase specificity domain"/>
    <property type="match status" value="2"/>
</dbReference>
<dbReference type="RefSeq" id="WP_013329605.1">
    <property type="nucleotide sequence ID" value="NC_014507.1"/>
</dbReference>
<gene>
    <name evidence="5" type="ordered locus">Mpet_1675</name>
</gene>
<dbReference type="GeneID" id="32160210"/>
<organism evidence="5 6">
    <name type="scientific">Methanolacinia petrolearia (strain DSM 11571 / OCM 486 / SEBR 4847)</name>
    <name type="common">Methanoplanus petrolearius</name>
    <dbReference type="NCBI Taxonomy" id="679926"/>
    <lineage>
        <taxon>Archaea</taxon>
        <taxon>Methanobacteriati</taxon>
        <taxon>Methanobacteriota</taxon>
        <taxon>Stenosarchaea group</taxon>
        <taxon>Methanomicrobia</taxon>
        <taxon>Methanomicrobiales</taxon>
        <taxon>Methanomicrobiaceae</taxon>
        <taxon>Methanolacinia</taxon>
    </lineage>
</organism>
<dbReference type="OrthoDB" id="112468at2157"/>
<dbReference type="GO" id="GO:0003677">
    <property type="term" value="F:DNA binding"/>
    <property type="evidence" value="ECO:0007669"/>
    <property type="project" value="UniProtKB-KW"/>
</dbReference>
<keyword evidence="3" id="KW-0238">DNA-binding</keyword>
<protein>
    <submittedName>
        <fullName evidence="5">Restriction modification system DNA specificity domain protein</fullName>
    </submittedName>
</protein>
<keyword evidence="6" id="KW-1185">Reference proteome</keyword>